<evidence type="ECO:0000256" key="9">
    <source>
        <dbReference type="ARBA" id="ARBA00023163"/>
    </source>
</evidence>
<comment type="caution">
    <text evidence="14">The sequence shown here is derived from an EMBL/GenBank/DDBJ whole genome shotgun (WGS) entry which is preliminary data.</text>
</comment>
<dbReference type="InParanoid" id="A0A1V9XR80"/>
<keyword evidence="10" id="KW-0539">Nucleus</keyword>
<feature type="region of interest" description="Disordered" evidence="12">
    <location>
        <begin position="1"/>
        <end position="140"/>
    </location>
</feature>
<evidence type="ECO:0000256" key="8">
    <source>
        <dbReference type="ARBA" id="ARBA00023125"/>
    </source>
</evidence>
<keyword evidence="8" id="KW-0238">DNA-binding</keyword>
<gene>
    <name evidence="14" type="ORF">BIW11_00666</name>
</gene>
<evidence type="ECO:0000256" key="5">
    <source>
        <dbReference type="ARBA" id="ARBA00022771"/>
    </source>
</evidence>
<keyword evidence="3" id="KW-0479">Metal-binding</keyword>
<dbReference type="InterPro" id="IPR013087">
    <property type="entry name" value="Znf_C2H2_type"/>
</dbReference>
<dbReference type="GO" id="GO:0005634">
    <property type="term" value="C:nucleus"/>
    <property type="evidence" value="ECO:0007669"/>
    <property type="project" value="UniProtKB-SubCell"/>
</dbReference>
<dbReference type="OrthoDB" id="10004641at2759"/>
<evidence type="ECO:0000313" key="15">
    <source>
        <dbReference type="Proteomes" id="UP000192247"/>
    </source>
</evidence>
<dbReference type="EMBL" id="MNPL01005442">
    <property type="protein sequence ID" value="OQR76016.1"/>
    <property type="molecule type" value="Genomic_DNA"/>
</dbReference>
<proteinExistence type="inferred from homology"/>
<accession>A0A1V9XR80</accession>
<dbReference type="Pfam" id="PF00096">
    <property type="entry name" value="zf-C2H2"/>
    <property type="match status" value="1"/>
</dbReference>
<keyword evidence="4" id="KW-0677">Repeat</keyword>
<evidence type="ECO:0000256" key="2">
    <source>
        <dbReference type="ARBA" id="ARBA00006991"/>
    </source>
</evidence>
<evidence type="ECO:0000256" key="4">
    <source>
        <dbReference type="ARBA" id="ARBA00022737"/>
    </source>
</evidence>
<evidence type="ECO:0000313" key="14">
    <source>
        <dbReference type="EMBL" id="OQR76016.1"/>
    </source>
</evidence>
<feature type="domain" description="C2H2-type" evidence="13">
    <location>
        <begin position="173"/>
        <end position="200"/>
    </location>
</feature>
<feature type="domain" description="C2H2-type" evidence="13">
    <location>
        <begin position="145"/>
        <end position="172"/>
    </location>
</feature>
<evidence type="ECO:0000256" key="7">
    <source>
        <dbReference type="ARBA" id="ARBA00023015"/>
    </source>
</evidence>
<evidence type="ECO:0000256" key="12">
    <source>
        <dbReference type="SAM" id="MobiDB-lite"/>
    </source>
</evidence>
<comment type="similarity">
    <text evidence="2">Belongs to the krueppel C2H2-type zinc-finger protein family.</text>
</comment>
<sequence length="204" mass="22649">MDRFRPQSQAVSGQVTQEDLPRNLVPAQTNNTLWCPPEQFDASSFDETPFEASDSLPLTMPLIAPHTTGSTSDLSLAKRRGRRRIQPSDEQSVLGAQVDRPASQEQSFGWEVVGPPSFGGQEDNSNGSTMSSSQLDPSGANVDRRTCFVCLKRFSDAFSVRMHIRVHTNEKPFACPHCPHRTAQKGNLKSHIRRHHGELANRLT</sequence>
<evidence type="ECO:0000256" key="11">
    <source>
        <dbReference type="PROSITE-ProRule" id="PRU00042"/>
    </source>
</evidence>
<keyword evidence="15" id="KW-1185">Reference proteome</keyword>
<dbReference type="PROSITE" id="PS50157">
    <property type="entry name" value="ZINC_FINGER_C2H2_2"/>
    <property type="match status" value="2"/>
</dbReference>
<dbReference type="AlphaFoldDB" id="A0A1V9XR80"/>
<feature type="compositionally biased region" description="Polar residues" evidence="12">
    <location>
        <begin position="122"/>
        <end position="136"/>
    </location>
</feature>
<keyword evidence="9" id="KW-0804">Transcription</keyword>
<dbReference type="GO" id="GO:0008270">
    <property type="term" value="F:zinc ion binding"/>
    <property type="evidence" value="ECO:0007669"/>
    <property type="project" value="UniProtKB-KW"/>
</dbReference>
<dbReference type="InterPro" id="IPR051967">
    <property type="entry name" value="Krueppel_C2H2-ZF"/>
</dbReference>
<dbReference type="GO" id="GO:0000981">
    <property type="term" value="F:DNA-binding transcription factor activity, RNA polymerase II-specific"/>
    <property type="evidence" value="ECO:0007669"/>
    <property type="project" value="TreeGrafter"/>
</dbReference>
<reference evidence="14 15" key="1">
    <citation type="journal article" date="2017" name="Gigascience">
        <title>Draft genome of the honey bee ectoparasitic mite, Tropilaelaps mercedesae, is shaped by the parasitic life history.</title>
        <authorList>
            <person name="Dong X."/>
            <person name="Armstrong S.D."/>
            <person name="Xia D."/>
            <person name="Makepeace B.L."/>
            <person name="Darby A.C."/>
            <person name="Kadowaki T."/>
        </authorList>
    </citation>
    <scope>NUCLEOTIDE SEQUENCE [LARGE SCALE GENOMIC DNA]</scope>
    <source>
        <strain evidence="14">Wuxi-XJTLU</strain>
    </source>
</reference>
<dbReference type="SMART" id="SM00355">
    <property type="entry name" value="ZnF_C2H2"/>
    <property type="match status" value="2"/>
</dbReference>
<dbReference type="FunFam" id="3.30.160.60:FF:000075">
    <property type="entry name" value="Putative zinc finger protein 536"/>
    <property type="match status" value="1"/>
</dbReference>
<dbReference type="Gene3D" id="3.30.160.60">
    <property type="entry name" value="Classic Zinc Finger"/>
    <property type="match status" value="2"/>
</dbReference>
<dbReference type="STRING" id="418985.A0A1V9XR80"/>
<keyword evidence="6" id="KW-0862">Zinc</keyword>
<evidence type="ECO:0000256" key="6">
    <source>
        <dbReference type="ARBA" id="ARBA00022833"/>
    </source>
</evidence>
<organism evidence="14 15">
    <name type="scientific">Tropilaelaps mercedesae</name>
    <dbReference type="NCBI Taxonomy" id="418985"/>
    <lineage>
        <taxon>Eukaryota</taxon>
        <taxon>Metazoa</taxon>
        <taxon>Ecdysozoa</taxon>
        <taxon>Arthropoda</taxon>
        <taxon>Chelicerata</taxon>
        <taxon>Arachnida</taxon>
        <taxon>Acari</taxon>
        <taxon>Parasitiformes</taxon>
        <taxon>Mesostigmata</taxon>
        <taxon>Gamasina</taxon>
        <taxon>Dermanyssoidea</taxon>
        <taxon>Laelapidae</taxon>
        <taxon>Tropilaelaps</taxon>
    </lineage>
</organism>
<evidence type="ECO:0000256" key="10">
    <source>
        <dbReference type="ARBA" id="ARBA00023242"/>
    </source>
</evidence>
<comment type="subcellular location">
    <subcellularLocation>
        <location evidence="1">Nucleus</location>
    </subcellularLocation>
</comment>
<protein>
    <submittedName>
        <fullName evidence="14">Zinc finger protein-like</fullName>
    </submittedName>
</protein>
<name>A0A1V9XR80_9ACAR</name>
<keyword evidence="5 11" id="KW-0863">Zinc-finger</keyword>
<feature type="compositionally biased region" description="Polar residues" evidence="12">
    <location>
        <begin position="1"/>
        <end position="17"/>
    </location>
</feature>
<dbReference type="PROSITE" id="PS00028">
    <property type="entry name" value="ZINC_FINGER_C2H2_1"/>
    <property type="match status" value="1"/>
</dbReference>
<evidence type="ECO:0000259" key="13">
    <source>
        <dbReference type="PROSITE" id="PS50157"/>
    </source>
</evidence>
<dbReference type="SUPFAM" id="SSF57667">
    <property type="entry name" value="beta-beta-alpha zinc fingers"/>
    <property type="match status" value="1"/>
</dbReference>
<dbReference type="PANTHER" id="PTHR45925:SF1">
    <property type="entry name" value="ZINC FINGER PROTEIN 219"/>
    <property type="match status" value="1"/>
</dbReference>
<dbReference type="InterPro" id="IPR036236">
    <property type="entry name" value="Znf_C2H2_sf"/>
</dbReference>
<dbReference type="GO" id="GO:0000978">
    <property type="term" value="F:RNA polymerase II cis-regulatory region sequence-specific DNA binding"/>
    <property type="evidence" value="ECO:0007669"/>
    <property type="project" value="TreeGrafter"/>
</dbReference>
<evidence type="ECO:0000256" key="3">
    <source>
        <dbReference type="ARBA" id="ARBA00022723"/>
    </source>
</evidence>
<dbReference type="PANTHER" id="PTHR45925">
    <property type="entry name" value="ZINC FINGER PROTEIN"/>
    <property type="match status" value="1"/>
</dbReference>
<evidence type="ECO:0000256" key="1">
    <source>
        <dbReference type="ARBA" id="ARBA00004123"/>
    </source>
</evidence>
<keyword evidence="7" id="KW-0805">Transcription regulation</keyword>
<dbReference type="Proteomes" id="UP000192247">
    <property type="component" value="Unassembled WGS sequence"/>
</dbReference>